<dbReference type="FunFam" id="3.10.10.10:FF:000007">
    <property type="entry name" value="Retrovirus-related Pol polyprotein from transposon 17.6-like Protein"/>
    <property type="match status" value="1"/>
</dbReference>
<dbReference type="Gene3D" id="3.30.420.10">
    <property type="entry name" value="Ribonuclease H-like superfamily/Ribonuclease H"/>
    <property type="match status" value="1"/>
</dbReference>
<dbReference type="InterPro" id="IPR041373">
    <property type="entry name" value="RT_RNaseH"/>
</dbReference>
<keyword evidence="3" id="KW-0808">Transferase</keyword>
<keyword evidence="10" id="KW-1133">Transmembrane helix</keyword>
<dbReference type="Proteomes" id="UP001549921">
    <property type="component" value="Unassembled WGS sequence"/>
</dbReference>
<evidence type="ECO:0000259" key="12">
    <source>
        <dbReference type="PROSITE" id="PS50994"/>
    </source>
</evidence>
<protein>
    <recommendedName>
        <fullName evidence="1">RNA-directed DNA polymerase</fullName>
        <ecNumber evidence="1">2.7.7.49</ecNumber>
    </recommendedName>
</protein>
<dbReference type="GO" id="GO:0003964">
    <property type="term" value="F:RNA-directed DNA polymerase activity"/>
    <property type="evidence" value="ECO:0007669"/>
    <property type="project" value="UniProtKB-KW"/>
</dbReference>
<dbReference type="SUPFAM" id="SSF53098">
    <property type="entry name" value="Ribonuclease H-like"/>
    <property type="match status" value="1"/>
</dbReference>
<dbReference type="InterPro" id="IPR021109">
    <property type="entry name" value="Peptidase_aspartic_dom_sf"/>
</dbReference>
<dbReference type="PANTHER" id="PTHR37984">
    <property type="entry name" value="PROTEIN CBG26694"/>
    <property type="match status" value="1"/>
</dbReference>
<feature type="region of interest" description="Disordered" evidence="9">
    <location>
        <begin position="1755"/>
        <end position="1777"/>
    </location>
</feature>
<feature type="compositionally biased region" description="Basic and acidic residues" evidence="9">
    <location>
        <begin position="1767"/>
        <end position="1777"/>
    </location>
</feature>
<dbReference type="Gene3D" id="3.30.70.270">
    <property type="match status" value="2"/>
</dbReference>
<keyword evidence="2" id="KW-0645">Protease</keyword>
<dbReference type="Gene3D" id="2.40.70.10">
    <property type="entry name" value="Acid Proteases"/>
    <property type="match status" value="1"/>
</dbReference>
<proteinExistence type="predicted"/>
<dbReference type="InterPro" id="IPR000477">
    <property type="entry name" value="RT_dom"/>
</dbReference>
<keyword evidence="10" id="KW-0812">Transmembrane</keyword>
<name>A0ABD0S1Y8_LOXSC</name>
<dbReference type="SUPFAM" id="SSF56672">
    <property type="entry name" value="DNA/RNA polymerases"/>
    <property type="match status" value="1"/>
</dbReference>
<dbReference type="Pfam" id="PF17921">
    <property type="entry name" value="Integrase_H2C2"/>
    <property type="match status" value="1"/>
</dbReference>
<dbReference type="GO" id="GO:0008233">
    <property type="term" value="F:peptidase activity"/>
    <property type="evidence" value="ECO:0007669"/>
    <property type="project" value="UniProtKB-KW"/>
</dbReference>
<dbReference type="InterPro" id="IPR036397">
    <property type="entry name" value="RNaseH_sf"/>
</dbReference>
<feature type="domain" description="Reverse transcriptase" evidence="11">
    <location>
        <begin position="502"/>
        <end position="685"/>
    </location>
</feature>
<dbReference type="Gene3D" id="3.10.10.10">
    <property type="entry name" value="HIV Type 1 Reverse Transcriptase, subunit A, domain 1"/>
    <property type="match status" value="1"/>
</dbReference>
<reference evidence="13 14" key="1">
    <citation type="submission" date="2024-06" db="EMBL/GenBank/DDBJ databases">
        <title>A chromosome-level genome assembly of beet webworm, Loxostege sticticalis.</title>
        <authorList>
            <person name="Zhang Y."/>
        </authorList>
    </citation>
    <scope>NUCLEOTIDE SEQUENCE [LARGE SCALE GENOMIC DNA]</scope>
    <source>
        <strain evidence="13">AQ028</strain>
        <tissue evidence="13">Male pupae</tissue>
    </source>
</reference>
<evidence type="ECO:0000256" key="3">
    <source>
        <dbReference type="ARBA" id="ARBA00022679"/>
    </source>
</evidence>
<keyword evidence="5" id="KW-0540">Nuclease</keyword>
<dbReference type="CDD" id="cd09274">
    <property type="entry name" value="RNase_HI_RT_Ty3"/>
    <property type="match status" value="1"/>
</dbReference>
<evidence type="ECO:0000256" key="4">
    <source>
        <dbReference type="ARBA" id="ARBA00022695"/>
    </source>
</evidence>
<dbReference type="CDD" id="cd01647">
    <property type="entry name" value="RT_LTR"/>
    <property type="match status" value="1"/>
</dbReference>
<keyword evidence="7" id="KW-0378">Hydrolase</keyword>
<dbReference type="InterPro" id="IPR050951">
    <property type="entry name" value="Retrovirus_Pol_polyprotein"/>
</dbReference>
<evidence type="ECO:0000313" key="14">
    <source>
        <dbReference type="Proteomes" id="UP001549921"/>
    </source>
</evidence>
<dbReference type="InterPro" id="IPR043128">
    <property type="entry name" value="Rev_trsase/Diguanyl_cyclase"/>
</dbReference>
<dbReference type="EC" id="2.7.7.49" evidence="1"/>
<dbReference type="Pfam" id="PF00078">
    <property type="entry name" value="RVT_1"/>
    <property type="match status" value="1"/>
</dbReference>
<keyword evidence="6" id="KW-0255">Endonuclease</keyword>
<evidence type="ECO:0000256" key="6">
    <source>
        <dbReference type="ARBA" id="ARBA00022759"/>
    </source>
</evidence>
<comment type="caution">
    <text evidence="13">The sequence shown here is derived from an EMBL/GenBank/DDBJ whole genome shotgun (WGS) entry which is preliminary data.</text>
</comment>
<feature type="region of interest" description="Disordered" evidence="9">
    <location>
        <begin position="198"/>
        <end position="244"/>
    </location>
</feature>
<evidence type="ECO:0000256" key="7">
    <source>
        <dbReference type="ARBA" id="ARBA00022801"/>
    </source>
</evidence>
<evidence type="ECO:0000256" key="10">
    <source>
        <dbReference type="SAM" id="Phobius"/>
    </source>
</evidence>
<evidence type="ECO:0000256" key="5">
    <source>
        <dbReference type="ARBA" id="ARBA00022722"/>
    </source>
</evidence>
<dbReference type="PROSITE" id="PS00141">
    <property type="entry name" value="ASP_PROTEASE"/>
    <property type="match status" value="1"/>
</dbReference>
<dbReference type="InterPro" id="IPR001584">
    <property type="entry name" value="Integrase_cat-core"/>
</dbReference>
<dbReference type="EMBL" id="JBEDNZ010000049">
    <property type="protein sequence ID" value="KAL0803268.1"/>
    <property type="molecule type" value="Genomic_DNA"/>
</dbReference>
<evidence type="ECO:0000313" key="13">
    <source>
        <dbReference type="EMBL" id="KAL0803268.1"/>
    </source>
</evidence>
<dbReference type="FunFam" id="3.30.70.270:FF:000026">
    <property type="entry name" value="Transposon Ty3-G Gag-Pol polyprotein"/>
    <property type="match status" value="1"/>
</dbReference>
<dbReference type="InterPro" id="IPR012337">
    <property type="entry name" value="RNaseH-like_sf"/>
</dbReference>
<organism evidence="13 14">
    <name type="scientific">Loxostege sticticalis</name>
    <name type="common">Beet webworm moth</name>
    <dbReference type="NCBI Taxonomy" id="481309"/>
    <lineage>
        <taxon>Eukaryota</taxon>
        <taxon>Metazoa</taxon>
        <taxon>Ecdysozoa</taxon>
        <taxon>Arthropoda</taxon>
        <taxon>Hexapoda</taxon>
        <taxon>Insecta</taxon>
        <taxon>Pterygota</taxon>
        <taxon>Neoptera</taxon>
        <taxon>Endopterygota</taxon>
        <taxon>Lepidoptera</taxon>
        <taxon>Glossata</taxon>
        <taxon>Ditrysia</taxon>
        <taxon>Pyraloidea</taxon>
        <taxon>Crambidae</taxon>
        <taxon>Pyraustinae</taxon>
        <taxon>Loxostege</taxon>
    </lineage>
</organism>
<evidence type="ECO:0000256" key="9">
    <source>
        <dbReference type="SAM" id="MobiDB-lite"/>
    </source>
</evidence>
<dbReference type="Pfam" id="PF17917">
    <property type="entry name" value="RT_RNaseH"/>
    <property type="match status" value="1"/>
</dbReference>
<dbReference type="GO" id="GO:0006508">
    <property type="term" value="P:proteolysis"/>
    <property type="evidence" value="ECO:0007669"/>
    <property type="project" value="UniProtKB-KW"/>
</dbReference>
<dbReference type="Gene3D" id="1.10.340.70">
    <property type="match status" value="1"/>
</dbReference>
<keyword evidence="10" id="KW-0472">Membrane</keyword>
<dbReference type="PROSITE" id="PS50878">
    <property type="entry name" value="RT_POL"/>
    <property type="match status" value="1"/>
</dbReference>
<evidence type="ECO:0000256" key="8">
    <source>
        <dbReference type="ARBA" id="ARBA00022918"/>
    </source>
</evidence>
<keyword evidence="8" id="KW-0695">RNA-directed DNA polymerase</keyword>
<evidence type="ECO:0000259" key="11">
    <source>
        <dbReference type="PROSITE" id="PS50878"/>
    </source>
</evidence>
<dbReference type="PROSITE" id="PS50994">
    <property type="entry name" value="INTEGRASE"/>
    <property type="match status" value="1"/>
</dbReference>
<accession>A0ABD0S1Y8</accession>
<dbReference type="PANTHER" id="PTHR37984:SF5">
    <property type="entry name" value="PROTEIN NYNRIN-LIKE"/>
    <property type="match status" value="1"/>
</dbReference>
<gene>
    <name evidence="13" type="ORF">ABMA28_017246</name>
</gene>
<feature type="domain" description="Integrase catalytic" evidence="12">
    <location>
        <begin position="1166"/>
        <end position="1318"/>
    </location>
</feature>
<dbReference type="SUPFAM" id="SSF50630">
    <property type="entry name" value="Acid proteases"/>
    <property type="match status" value="1"/>
</dbReference>
<feature type="transmembrane region" description="Helical" evidence="10">
    <location>
        <begin position="1685"/>
        <end position="1703"/>
    </location>
</feature>
<dbReference type="GO" id="GO:0004519">
    <property type="term" value="F:endonuclease activity"/>
    <property type="evidence" value="ECO:0007669"/>
    <property type="project" value="UniProtKB-KW"/>
</dbReference>
<dbReference type="InterPro" id="IPR043502">
    <property type="entry name" value="DNA/RNA_pol_sf"/>
</dbReference>
<dbReference type="InterPro" id="IPR001969">
    <property type="entry name" value="Aspartic_peptidase_AS"/>
</dbReference>
<sequence>MNTPVTATGLGDLANIATQVLKTELTSSVESNYDLIDKILPTYDGNTKSLNFYVRSDNDPIAICLIRNKLIGKALEAISLEIDIEDWKSIKLALINRFGEQRTEVQILQEMMRCNKQRHESCEMFGRKIRDLLDALCGVGTTPKKDSRYYQTVAIDTYVDNLDYNVGLGVRLSQPKTLETAIALARQEEARLKRVEAKTNTVNPQNQTKSINSRPFVRQNNSNNWPRSVKTEPNPSTSKTQYPNKLNNIESLDNFEYIENEETLLEPEVPNNENFPESPDQNEATYMGGNFLIDTGASRSLISPESIGNFEFGQQITNEPYSISTAHGTSHHNQVAHIPLPPLFGTEPIVHKFLVFDFDSNYKGLIGNDLLRVLGARIDYNKKKLFTRTTAIPLLFDNIIIKRRLSQEAQLNNINTCRDDNELKNNLNRIRTDHLNSEEKREINKLCYQYRDIFYSEKMPLTFTHSVKHKLRLTDETPIFTKNYRKPPCEQVEIQKQVDDLVKKGIVRESMSPWSSPVHIVPKKADASGKVKWRLVIDYRKLNDRTIEDKFPIPNITDILDKLGRAQYFSTIDLASGYHQVEMDERDIEKTAFTTDRHYEFLRMPFGLKNAPSTFQRLMNNILRDLLYDTCIVYLDDILIYSVSLQDHIKKLKRVFDRLREHNFKVQLDKSEFLRKEVIYLGHTLTQEGLKPNEDKIKAIKKFPIPATQKEIKSFLGLVGYYRKFIPDFAKMTKPMTKCLKKNAKVTHTPEFIDSFNKSKDILCNAPVLQYPDFEKPFILTTDASDVSIGAVLSQGTVGTDRPIAYASRTLSQTEIKYSTIEKELLAIVWAVKYFRPYLYGRKFTIYSDHKPLTWLMSLKDPNSKLTRWRLRLEEYDYQIVYKKGKYNTNADALSRIKINALDIEPQPSTSSAQHDLFQEIESITDIPIIESTQSQVVRDDSNDIDVCDVDIRTLLDIPVTPSDTQSQRNENMDGITDNDDVITDDSNKIIPTCPDAIDKQLKQFHIRSSPGNEYRIEDHSKKNFVIKNVFIPINNTEEQVIKFLREHTIADRKFFCYYHNEELFPIFCKVLNSVFDNNRGPKLVRCLTRVTLVDNANEIEQLIKRYHEGKTIHRGIQETYKKLRKNYHWTNMLTTIQKYINDCETCRKSKYERNPIKPPLALTETPEKPMDHMFMDLFSIDGCTFLTIIDNFTKFAQAVMLPAATSIHVAEALLSLLSIIGIPNKITTDSDHKFDNEIIKEICAMHKINIHFTTPYNPNSNSPIERFHSTLGELIRIQKLTDKSDINSLIRNAIIAYNNTIHNATGFTPFELLYGHTSSRNPLELFYTTEFYQDYVQKHKAQMENAQKLVSLKLSIDKEQTITKANKTSEIIPFKIGDKVYKQVAKTARSKKTEPRYLGPYTIIRIHPNNIYEIIGKHVNSKSIRVHCRLLRRPSVTIAESPSPASLRENIHLLENVIGIKAYSTLTSITFILEVPLISPASYDLLHLYSIPNNKNLTRIPKAPLLILGSKEYAYPHEPCQRLDDELSICNHLQLESIQNEDCIVQVIRHAASNNCRYAEVILPPVKIQQVHQNTWLVISRNPEILKVKCGNDEKYQRIQNTYLLTTTEACKLEINGQVLQTHHKTLNIKETIPLPRIHLPESNVTWKNVHLENINLDKLHAIATSISMQPEISNDYGIATKPSWTSIILIAILAAVAAYYARRKFGTIKCTRTKRNARNTPEDIELNAVPRTESTSLAQPLQLQAHTLAEHHRLREPTPTVRSPLGREELCRLSP</sequence>
<feature type="region of interest" description="Disordered" evidence="9">
    <location>
        <begin position="961"/>
        <end position="981"/>
    </location>
</feature>
<evidence type="ECO:0000256" key="2">
    <source>
        <dbReference type="ARBA" id="ARBA00022670"/>
    </source>
</evidence>
<keyword evidence="4" id="KW-0548">Nucleotidyltransferase</keyword>
<evidence type="ECO:0000256" key="1">
    <source>
        <dbReference type="ARBA" id="ARBA00012493"/>
    </source>
</evidence>
<dbReference type="InterPro" id="IPR041588">
    <property type="entry name" value="Integrase_H2C2"/>
</dbReference>
<dbReference type="GO" id="GO:0042575">
    <property type="term" value="C:DNA polymerase complex"/>
    <property type="evidence" value="ECO:0007669"/>
    <property type="project" value="UniProtKB-ARBA"/>
</dbReference>